<dbReference type="RefSeq" id="WP_135247111.1">
    <property type="nucleotide sequence ID" value="NZ_SIHO01000004.1"/>
</dbReference>
<dbReference type="OrthoDB" id="7594858at2"/>
<dbReference type="EMBL" id="SIHO01000004">
    <property type="protein sequence ID" value="TFU00350.1"/>
    <property type="molecule type" value="Genomic_DNA"/>
</dbReference>
<accession>A0A4Y9EKG6</accession>
<dbReference type="AlphaFoldDB" id="A0A4Y9EKG6"/>
<keyword evidence="2" id="KW-1185">Reference proteome</keyword>
<gene>
    <name evidence="1" type="ORF">EUV02_14960</name>
</gene>
<evidence type="ECO:0000313" key="2">
    <source>
        <dbReference type="Proteomes" id="UP000297737"/>
    </source>
</evidence>
<name>A0A4Y9EKG6_9SPHN</name>
<reference evidence="1 2" key="1">
    <citation type="submission" date="2019-02" db="EMBL/GenBank/DDBJ databases">
        <title>Polymorphobacter sp. isolated from the lake at the Tibet of China.</title>
        <authorList>
            <person name="Li A."/>
        </authorList>
    </citation>
    <scope>NUCLEOTIDE SEQUENCE [LARGE SCALE GENOMIC DNA]</scope>
    <source>
        <strain evidence="1 2">DJ1R-1</strain>
    </source>
</reference>
<proteinExistence type="predicted"/>
<comment type="caution">
    <text evidence="1">The sequence shown here is derived from an EMBL/GenBank/DDBJ whole genome shotgun (WGS) entry which is preliminary data.</text>
</comment>
<organism evidence="1 2">
    <name type="scientific">Glacieibacterium arshaanense</name>
    <dbReference type="NCBI Taxonomy" id="2511025"/>
    <lineage>
        <taxon>Bacteria</taxon>
        <taxon>Pseudomonadati</taxon>
        <taxon>Pseudomonadota</taxon>
        <taxon>Alphaproteobacteria</taxon>
        <taxon>Sphingomonadales</taxon>
        <taxon>Sphingosinicellaceae</taxon>
        <taxon>Glacieibacterium</taxon>
    </lineage>
</organism>
<evidence type="ECO:0000313" key="1">
    <source>
        <dbReference type="EMBL" id="TFU00350.1"/>
    </source>
</evidence>
<protein>
    <submittedName>
        <fullName evidence="1">Uncharacterized protein</fullName>
    </submittedName>
</protein>
<dbReference type="Proteomes" id="UP000297737">
    <property type="component" value="Unassembled WGS sequence"/>
</dbReference>
<sequence>MIALASATPSAAQDARVLAFLKQVNDQQQPPSIEVLAAGGLEAAGRAAAQGTCMPQSVEVSNVRPITGDRLVLQGVAQRSLQNGWRFDGVLVGCPLGARADFIVIRDAAGQLQMHLTNLGQSLVSYSVGQDSVSKAILMSDILLGKAGAACETGLERPLDSRVTQKSNDLGPETYGVRYKGGWTEIWTLRRCNREIEVEMMFSGDGDGGAYINVSEAGSRLK</sequence>